<keyword evidence="3" id="KW-1185">Reference proteome</keyword>
<dbReference type="Proteomes" id="UP000239002">
    <property type="component" value="Unassembled WGS sequence"/>
</dbReference>
<keyword evidence="1" id="KW-0812">Transmembrane</keyword>
<name>A0A2S6IIL1_9FLAO</name>
<dbReference type="AlphaFoldDB" id="A0A2S6IIL1"/>
<comment type="caution">
    <text evidence="2">The sequence shown here is derived from an EMBL/GenBank/DDBJ whole genome shotgun (WGS) entry which is preliminary data.</text>
</comment>
<organism evidence="2 3">
    <name type="scientific">Nonlabens xylanidelens</name>
    <dbReference type="NCBI Taxonomy" id="191564"/>
    <lineage>
        <taxon>Bacteria</taxon>
        <taxon>Pseudomonadati</taxon>
        <taxon>Bacteroidota</taxon>
        <taxon>Flavobacteriia</taxon>
        <taxon>Flavobacteriales</taxon>
        <taxon>Flavobacteriaceae</taxon>
        <taxon>Nonlabens</taxon>
    </lineage>
</organism>
<proteinExistence type="predicted"/>
<dbReference type="OrthoDB" id="1342018at2"/>
<evidence type="ECO:0000313" key="2">
    <source>
        <dbReference type="EMBL" id="PPK94057.1"/>
    </source>
</evidence>
<dbReference type="EMBL" id="PTJE01000005">
    <property type="protein sequence ID" value="PPK94057.1"/>
    <property type="molecule type" value="Genomic_DNA"/>
</dbReference>
<keyword evidence="1" id="KW-0472">Membrane</keyword>
<feature type="transmembrane region" description="Helical" evidence="1">
    <location>
        <begin position="180"/>
        <end position="198"/>
    </location>
</feature>
<accession>A0A2S6IIL1</accession>
<gene>
    <name evidence="2" type="ORF">LY01_02279</name>
</gene>
<feature type="transmembrane region" description="Helical" evidence="1">
    <location>
        <begin position="204"/>
        <end position="226"/>
    </location>
</feature>
<protein>
    <submittedName>
        <fullName evidence="2">Uncharacterized protein</fullName>
    </submittedName>
</protein>
<evidence type="ECO:0000256" key="1">
    <source>
        <dbReference type="SAM" id="Phobius"/>
    </source>
</evidence>
<evidence type="ECO:0000313" key="3">
    <source>
        <dbReference type="Proteomes" id="UP000239002"/>
    </source>
</evidence>
<keyword evidence="1" id="KW-1133">Transmembrane helix</keyword>
<reference evidence="2 3" key="1">
    <citation type="submission" date="2018-02" db="EMBL/GenBank/DDBJ databases">
        <title>Genomic Encyclopedia of Archaeal and Bacterial Type Strains, Phase II (KMG-II): from individual species to whole genera.</title>
        <authorList>
            <person name="Goeker M."/>
        </authorList>
    </citation>
    <scope>NUCLEOTIDE SEQUENCE [LARGE SCALE GENOMIC DNA]</scope>
    <source>
        <strain evidence="2 3">DSM 16809</strain>
    </source>
</reference>
<dbReference type="RefSeq" id="WP_104515955.1">
    <property type="nucleotide sequence ID" value="NZ_MQVW01000002.1"/>
</dbReference>
<sequence length="240" mass="27786">MNQEQLLKLYADFSDRELIHILTIDKEKYTPVAWNAAQITLEKRSIDVNQWKEIREYDNAPKHKSVDEKSSLLDELYADEQARLREESTFEQQKKHSLETSRKQLHLNDEDLLNQFTSIIDVFLKNKDEHHNTDKFSKEEFLALYAGVYDRDLQIPLSYKAKVIEVLDSILKKMKSRRNIMILLGLLLAVIGISTTLASNNISLIFYGAIIVGCGMIIKAIANYSMSKDSIKKLKLYTNK</sequence>